<sequence length="304" mass="35895">MKLNYYILWVEDDNSWYETTTELFRETVEGHGFNPIIKRKKTLDEVIQELVDDGLKKYDIFLIDFNLRNSADGSSIIDFLREKNIYTDIIFYSSDKQTIIESIKERELEGVYHSDRKEIEDKFEKVFLTTIKKIEEINSMRGLIVGETSDLDEMIEERLQQCTELDIAKAFDIDKFFNEQILEKEQGKCKWLKAEYEKGGITAILPRLDAIRKLELLRGILKKNKEKHQYIPSFIKVNAPYQSEVIDVRNKFAHSKVIINGDGKEFLKAQIGDNHFEFNEESFKEIRINLKKHRDSLMELKECL</sequence>
<dbReference type="InterPro" id="IPR036013">
    <property type="entry name" value="Band_7/SPFH_dom_sf"/>
</dbReference>
<dbReference type="STRING" id="929556.Solca_1818"/>
<evidence type="ECO:0000313" key="2">
    <source>
        <dbReference type="Proteomes" id="UP000007590"/>
    </source>
</evidence>
<keyword evidence="2" id="KW-1185">Reference proteome</keyword>
<dbReference type="Gene3D" id="3.40.50.2300">
    <property type="match status" value="1"/>
</dbReference>
<dbReference type="EMBL" id="CP003349">
    <property type="protein sequence ID" value="AFD06880.1"/>
    <property type="molecule type" value="Genomic_DNA"/>
</dbReference>
<organism evidence="1 2">
    <name type="scientific">Solitalea canadensis (strain ATCC 29591 / DSM 3403 / JCM 21819 / LMG 8368 / NBRC 15130 / NCIMB 12057 / USAM 9D)</name>
    <name type="common">Flexibacter canadensis</name>
    <dbReference type="NCBI Taxonomy" id="929556"/>
    <lineage>
        <taxon>Bacteria</taxon>
        <taxon>Pseudomonadati</taxon>
        <taxon>Bacteroidota</taxon>
        <taxon>Sphingobacteriia</taxon>
        <taxon>Sphingobacteriales</taxon>
        <taxon>Sphingobacteriaceae</taxon>
        <taxon>Solitalea</taxon>
    </lineage>
</organism>
<dbReference type="eggNOG" id="COG3279">
    <property type="taxonomic scope" value="Bacteria"/>
</dbReference>
<dbReference type="SUPFAM" id="SSF117892">
    <property type="entry name" value="Band 7/SPFH domain"/>
    <property type="match status" value="1"/>
</dbReference>
<name>H8KVX7_SOLCM</name>
<evidence type="ECO:0000313" key="1">
    <source>
        <dbReference type="EMBL" id="AFD06880.1"/>
    </source>
</evidence>
<reference evidence="1" key="1">
    <citation type="submission" date="2012-02" db="EMBL/GenBank/DDBJ databases">
        <title>The complete genome of Solitalea canadensis DSM 3403.</title>
        <authorList>
            <consortium name="US DOE Joint Genome Institute (JGI-PGF)"/>
            <person name="Lucas S."/>
            <person name="Copeland A."/>
            <person name="Lapidus A."/>
            <person name="Glavina del Rio T."/>
            <person name="Dalin E."/>
            <person name="Tice H."/>
            <person name="Bruce D."/>
            <person name="Goodwin L."/>
            <person name="Pitluck S."/>
            <person name="Peters L."/>
            <person name="Ovchinnikova G."/>
            <person name="Lu M."/>
            <person name="Kyrpides N."/>
            <person name="Mavromatis K."/>
            <person name="Ivanova N."/>
            <person name="Brettin T."/>
            <person name="Detter J.C."/>
            <person name="Han C."/>
            <person name="Larimer F."/>
            <person name="Land M."/>
            <person name="Hauser L."/>
            <person name="Markowitz V."/>
            <person name="Cheng J.-F."/>
            <person name="Hugenholtz P."/>
            <person name="Woyke T."/>
            <person name="Wu D."/>
            <person name="Spring S."/>
            <person name="Schroeder M."/>
            <person name="Kopitz M."/>
            <person name="Brambilla E."/>
            <person name="Klenk H.-P."/>
            <person name="Eisen J.A."/>
        </authorList>
    </citation>
    <scope>NUCLEOTIDE SEQUENCE</scope>
    <source>
        <strain evidence="1">DSM 3403</strain>
    </source>
</reference>
<dbReference type="RefSeq" id="WP_014680107.1">
    <property type="nucleotide sequence ID" value="NC_017770.1"/>
</dbReference>
<dbReference type="KEGG" id="scn:Solca_1818"/>
<dbReference type="Proteomes" id="UP000007590">
    <property type="component" value="Chromosome"/>
</dbReference>
<dbReference type="AlphaFoldDB" id="H8KVX7"/>
<gene>
    <name evidence="1" type="ordered locus">Solca_1818</name>
</gene>
<proteinExistence type="predicted"/>
<evidence type="ECO:0008006" key="3">
    <source>
        <dbReference type="Google" id="ProtNLM"/>
    </source>
</evidence>
<dbReference type="OrthoDB" id="7284229at2"/>
<protein>
    <recommendedName>
        <fullName evidence="3">Response regulator</fullName>
    </recommendedName>
</protein>
<accession>H8KVX7</accession>
<dbReference type="HOGENOM" id="CLU_071575_0_0_10"/>